<dbReference type="InterPro" id="IPR013096">
    <property type="entry name" value="Cupin_2"/>
</dbReference>
<dbReference type="AlphaFoldDB" id="A0A1L7X9Y4"/>
<dbReference type="Pfam" id="PF07883">
    <property type="entry name" value="Cupin_2"/>
    <property type="match status" value="1"/>
</dbReference>
<dbReference type="OrthoDB" id="2205143at2759"/>
<dbReference type="STRING" id="576137.A0A1L7X9Y4"/>
<reference evidence="5 6" key="1">
    <citation type="submission" date="2016-03" db="EMBL/GenBank/DDBJ databases">
        <authorList>
            <person name="Ploux O."/>
        </authorList>
    </citation>
    <scope>NUCLEOTIDE SEQUENCE [LARGE SCALE GENOMIC DNA]</scope>
    <source>
        <strain evidence="5 6">UAMH 11012</strain>
    </source>
</reference>
<proteinExistence type="predicted"/>
<evidence type="ECO:0000256" key="2">
    <source>
        <dbReference type="ARBA" id="ARBA00023002"/>
    </source>
</evidence>
<protein>
    <submittedName>
        <fullName evidence="5">Related to gentisate 1,2-dioxygenase</fullName>
    </submittedName>
</protein>
<dbReference type="CDD" id="cd02216">
    <property type="entry name" value="cupin_GDO-like_N"/>
    <property type="match status" value="1"/>
</dbReference>
<sequence>MEALPQQNLLPLWTQMTKMVPPRPNPTRCRRSREASSHAHQPSIRHVFSTDAALTACTALTLSSTDAPYTTNTIYGGLQLILPNETAPAHRHVAFALRFIIEGEKGFTAVEGQKMVMKRGDAILTPSWLWHDHGNEGSEPVVWLDGLDLPMFVHAPVNFAENYAELRYPSKISEDCEWQHPWNTVAASLALKTGPHRVHHYTSKGQPLSKSLGAQAEMIAAGHTTAVQQETCSFIYHCFEGRGQTHITTSDGKQTTFMWASKDTFAVPAWSKVVHVNEDESETAYLFAINDRPFLENLGLYRKAGECFNNRVLVQGS</sequence>
<gene>
    <name evidence="5" type="ORF">PAC_11684</name>
</gene>
<evidence type="ECO:0000256" key="3">
    <source>
        <dbReference type="SAM" id="MobiDB-lite"/>
    </source>
</evidence>
<evidence type="ECO:0000313" key="5">
    <source>
        <dbReference type="EMBL" id="CZR61787.1"/>
    </source>
</evidence>
<organism evidence="5 6">
    <name type="scientific">Phialocephala subalpina</name>
    <dbReference type="NCBI Taxonomy" id="576137"/>
    <lineage>
        <taxon>Eukaryota</taxon>
        <taxon>Fungi</taxon>
        <taxon>Dikarya</taxon>
        <taxon>Ascomycota</taxon>
        <taxon>Pezizomycotina</taxon>
        <taxon>Leotiomycetes</taxon>
        <taxon>Helotiales</taxon>
        <taxon>Mollisiaceae</taxon>
        <taxon>Phialocephala</taxon>
        <taxon>Phialocephala fortinii species complex</taxon>
    </lineage>
</organism>
<accession>A0A1L7X9Y4</accession>
<dbReference type="GO" id="GO:0051213">
    <property type="term" value="F:dioxygenase activity"/>
    <property type="evidence" value="ECO:0007669"/>
    <property type="project" value="UniProtKB-KW"/>
</dbReference>
<feature type="region of interest" description="Disordered" evidence="3">
    <location>
        <begin position="18"/>
        <end position="42"/>
    </location>
</feature>
<keyword evidence="6" id="KW-1185">Reference proteome</keyword>
<dbReference type="InterPro" id="IPR047183">
    <property type="entry name" value="GDO-like"/>
</dbReference>
<keyword evidence="1 5" id="KW-0223">Dioxygenase</keyword>
<dbReference type="Gene3D" id="2.60.120.10">
    <property type="entry name" value="Jelly Rolls"/>
    <property type="match status" value="2"/>
</dbReference>
<dbReference type="InterPro" id="IPR011051">
    <property type="entry name" value="RmlC_Cupin_sf"/>
</dbReference>
<evidence type="ECO:0000259" key="4">
    <source>
        <dbReference type="Pfam" id="PF07883"/>
    </source>
</evidence>
<dbReference type="InterPro" id="IPR014710">
    <property type="entry name" value="RmlC-like_jellyroll"/>
</dbReference>
<dbReference type="PANTHER" id="PTHR41517">
    <property type="entry name" value="1,2-DIOXYGENASE PROTEIN-RELATED"/>
    <property type="match status" value="1"/>
</dbReference>
<dbReference type="SUPFAM" id="SSF51182">
    <property type="entry name" value="RmlC-like cupins"/>
    <property type="match status" value="1"/>
</dbReference>
<evidence type="ECO:0000313" key="6">
    <source>
        <dbReference type="Proteomes" id="UP000184330"/>
    </source>
</evidence>
<name>A0A1L7X9Y4_9HELO</name>
<dbReference type="PANTHER" id="PTHR41517:SF1">
    <property type="entry name" value="CUPIN"/>
    <property type="match status" value="1"/>
</dbReference>
<evidence type="ECO:0000256" key="1">
    <source>
        <dbReference type="ARBA" id="ARBA00022964"/>
    </source>
</evidence>
<keyword evidence="2" id="KW-0560">Oxidoreductase</keyword>
<dbReference type="EMBL" id="FJOG01000019">
    <property type="protein sequence ID" value="CZR61787.1"/>
    <property type="molecule type" value="Genomic_DNA"/>
</dbReference>
<feature type="domain" description="Cupin type-2" evidence="4">
    <location>
        <begin position="78"/>
        <end position="145"/>
    </location>
</feature>
<dbReference type="Proteomes" id="UP000184330">
    <property type="component" value="Unassembled WGS sequence"/>
</dbReference>